<dbReference type="CDD" id="cd07040">
    <property type="entry name" value="HP"/>
    <property type="match status" value="1"/>
</dbReference>
<dbReference type="EMBL" id="PXOT01000020">
    <property type="protein sequence ID" value="PSG91871.1"/>
    <property type="molecule type" value="Genomic_DNA"/>
</dbReference>
<dbReference type="InterPro" id="IPR029033">
    <property type="entry name" value="His_PPase_superfam"/>
</dbReference>
<evidence type="ECO:0000313" key="2">
    <source>
        <dbReference type="EMBL" id="PSG91871.1"/>
    </source>
</evidence>
<dbReference type="PANTHER" id="PTHR47623">
    <property type="entry name" value="OS09G0287300 PROTEIN"/>
    <property type="match status" value="1"/>
</dbReference>
<keyword evidence="3" id="KW-1185">Reference proteome</keyword>
<dbReference type="RefSeq" id="WP_106677526.1">
    <property type="nucleotide sequence ID" value="NZ_JACHWV010000001.1"/>
</dbReference>
<evidence type="ECO:0000313" key="3">
    <source>
        <dbReference type="Proteomes" id="UP000238430"/>
    </source>
</evidence>
<evidence type="ECO:0000256" key="1">
    <source>
        <dbReference type="PIRSR" id="PIRSR613078-2"/>
    </source>
</evidence>
<reference evidence="2 3" key="1">
    <citation type="submission" date="2018-03" db="EMBL/GenBank/DDBJ databases">
        <title>Mesoflavibacter sp. HG37 and Mesoflavibacter sp. HG96 sp.nov., two marine bacteria isolated from seawater of Western Pacific Ocean.</title>
        <authorList>
            <person name="Cheng H."/>
            <person name="Wu Y.-H."/>
            <person name="Guo L.-L."/>
            <person name="Xu X.-W."/>
        </authorList>
    </citation>
    <scope>NUCLEOTIDE SEQUENCE [LARGE SCALE GENOMIC DNA]</scope>
    <source>
        <strain evidence="2 3">KCTC 42117</strain>
    </source>
</reference>
<gene>
    <name evidence="2" type="ORF">C7H61_04655</name>
</gene>
<dbReference type="Proteomes" id="UP000238430">
    <property type="component" value="Unassembled WGS sequence"/>
</dbReference>
<sequence length="162" mass="18816">MDKTLQLFRHGKSSWKYNLPDHDRPLKKRGFTDIDLVSKHIKEDFKKPDLILSSTANRACTTSKNYIKNLDLFDVKFQLKKELYDFSGEAVLNQIYNCDDSVNTLAIFGHNYALTDLCNQLGDSYIENLPTSGFVQIEFNTQCWQKVKFGKTTRIVFPKHLK</sequence>
<accession>A0A2T1NG73</accession>
<organism evidence="2 3">
    <name type="scientific">Mesoflavibacter zeaxanthinifaciens subsp. sabulilitoris</name>
    <dbReference type="NCBI Taxonomy" id="1520893"/>
    <lineage>
        <taxon>Bacteria</taxon>
        <taxon>Pseudomonadati</taxon>
        <taxon>Bacteroidota</taxon>
        <taxon>Flavobacteriia</taxon>
        <taxon>Flavobacteriales</taxon>
        <taxon>Flavobacteriaceae</taxon>
        <taxon>Mesoflavibacter</taxon>
    </lineage>
</organism>
<name>A0A2T1NG73_9FLAO</name>
<dbReference type="OrthoDB" id="9810154at2"/>
<feature type="binding site" evidence="1">
    <location>
        <position position="58"/>
    </location>
    <ligand>
        <name>substrate</name>
    </ligand>
</feature>
<comment type="caution">
    <text evidence="2">The sequence shown here is derived from an EMBL/GenBank/DDBJ whole genome shotgun (WGS) entry which is preliminary data.</text>
</comment>
<proteinExistence type="predicted"/>
<protein>
    <submittedName>
        <fullName evidence="2">Histidine phosphatase family protein</fullName>
    </submittedName>
</protein>
<dbReference type="PANTHER" id="PTHR47623:SF1">
    <property type="entry name" value="OS09G0287300 PROTEIN"/>
    <property type="match status" value="1"/>
</dbReference>
<dbReference type="Gene3D" id="3.40.50.1240">
    <property type="entry name" value="Phosphoglycerate mutase-like"/>
    <property type="match status" value="1"/>
</dbReference>
<dbReference type="Pfam" id="PF00300">
    <property type="entry name" value="His_Phos_1"/>
    <property type="match status" value="1"/>
</dbReference>
<dbReference type="SUPFAM" id="SSF53254">
    <property type="entry name" value="Phosphoglycerate mutase-like"/>
    <property type="match status" value="1"/>
</dbReference>
<dbReference type="InterPro" id="IPR013078">
    <property type="entry name" value="His_Pase_superF_clade-1"/>
</dbReference>
<dbReference type="AlphaFoldDB" id="A0A2T1NG73"/>